<dbReference type="Gene3D" id="3.40.50.11460">
    <property type="match status" value="1"/>
</dbReference>
<dbReference type="Pfam" id="PF00550">
    <property type="entry name" value="PP-binding"/>
    <property type="match status" value="2"/>
</dbReference>
<keyword evidence="7" id="KW-0511">Multifunctional enzyme</keyword>
<dbReference type="InterPro" id="IPR055123">
    <property type="entry name" value="SpnB-like_Rossmann"/>
</dbReference>
<dbReference type="InterPro" id="IPR013154">
    <property type="entry name" value="ADH-like_N"/>
</dbReference>
<evidence type="ECO:0000259" key="11">
    <source>
        <dbReference type="PROSITE" id="PS52004"/>
    </source>
</evidence>
<dbReference type="FunFam" id="3.40.47.10:FF:000019">
    <property type="entry name" value="Polyketide synthase type I"/>
    <property type="match status" value="2"/>
</dbReference>
<dbReference type="Pfam" id="PF21089">
    <property type="entry name" value="PKS_DH_N"/>
    <property type="match status" value="2"/>
</dbReference>
<dbReference type="InterPro" id="IPR016039">
    <property type="entry name" value="Thiolase-like"/>
</dbReference>
<dbReference type="InterPro" id="IPR014031">
    <property type="entry name" value="Ketoacyl_synth_C"/>
</dbReference>
<reference evidence="13" key="2">
    <citation type="submission" date="2006-08" db="EMBL/GenBank/DDBJ databases">
        <authorList>
            <person name="Jia X.-Y."/>
            <person name="Zhao Q.-F."/>
            <person name="Tian Z.-H."/>
            <person name="Tang G.-L."/>
            <person name="Liu W."/>
        </authorList>
    </citation>
    <scope>NUCLEOTIDE SEQUENCE</scope>
</reference>
<dbReference type="FunFam" id="3.40.50.720:FF:000209">
    <property type="entry name" value="Polyketide synthase Pks12"/>
    <property type="match status" value="1"/>
</dbReference>
<feature type="region of interest" description="N-terminal hotdog fold" evidence="9">
    <location>
        <begin position="3024"/>
        <end position="3149"/>
    </location>
</feature>
<evidence type="ECO:0000256" key="7">
    <source>
        <dbReference type="ARBA" id="ARBA00023268"/>
    </source>
</evidence>
<dbReference type="SMART" id="SM00822">
    <property type="entry name" value="PKS_KR"/>
    <property type="match status" value="2"/>
</dbReference>
<dbReference type="InterPro" id="IPR057326">
    <property type="entry name" value="KR_dom"/>
</dbReference>
<dbReference type="InterPro" id="IPR042104">
    <property type="entry name" value="PKS_dehydratase_sf"/>
</dbReference>
<sequence length="3936" mass="412103">MNEDKLRDYLRRATADLRQVNQRLQEVESKSREPIAIVSMACRFPGGVRSPEDLWRLLASGADALSGFPISRGWDTEALFDADPARSGKTYVSEGGFIADAHEFDAEFFNINPREALAMDPQQRLLLETSWEVFERAGIDPESLRGSRTAVFAGTNGQDYTRGLLSGTESVEGYLATGVSASVASGRISYVFGLEGPALTVDTACSSSLVALHLAAQALRNGECDLALAGGVTVMATPSIFIEFSRQRGLAPDGRCKPFAAAADGTGWGEGVGLLLVERLSDARRNGHHVLAVLRGSAVNQDGASNGLTAPNGPSQRRVIRAALDNARLTPDQVDAVEAHGTGTTLGDPIEAEALLATYGQDRDPDQPLWLGSIKSNIGHTQAAAGVAGIIKMVEAIRRGVLPQTLHVDEPTPHVDWSAGAVCLLTEARPWPDTDRPRRAGVSSFGISGTNAHIILEQAPAEEPHEQPQAVSPGGPSAWVLSARTEDALREQAARIRDLADDDQLPLADVAFSLATTRAHLEQRAAVVAENRGDFQAAFEALASGGEHPQLVRGSAGGASKVAFLFAGQGSQRPGMGRELYDSHPVFAQALDDVCALLDPHLGVPLREVMWAEEGTEQAALLEDTLYTQPALFALETALFRLLQHLGVTPHYLVGHSIGEITAAHAAGILTLDDACTLVAARARLLHGLPTGGTMTALQATEAEVQQALQDHPGVTIAALNTPHSTVISGDTDAVTHLAALFAEQGRKVTPLHVSHAFHSPHLDPVLDDFHTVAATLTYHQPRIPIISTLTGEPAGTCDLTTPDYWTRQLRETVRFHPALTTLNTTTCLELGPDSTLTTFTQSTTDTTAVPLLHPHKPETHTLLTALATAHVHGSPLDWTTIFAPHHPSRIPLPTYPFQHRPYWLHHTPTLTNATDLGQTPSPHPFLGAIAELPNITHLFTGRLSLSDHPWLADHSLQGIAVLPGTALLDLALHAAHHTGHNHIEELTLHAPLVLPERAAVRLRVTVEPSDDGQEDGPELRRLAVHSQGAAAEAGGEWTLHATGVLTTTAAAPADLLDEPFGDAWPPAGATPLPVDEVYPRFADLGLPYGPAFQGLKSAWRHGDDLYAEVQLPDDTDTTGFGIHPALLDAALHTTALSSDEATGPRLPFSWSGITLHAVGASAVRVRLTRRSADTVAVTLADATGGAVLSIDALTVRTLDAGRMAALEGARRANPSYRVEWASLVLRENGNEHDDASGAAPRGDLGWAVVGGMFPGLAAGLDAGGGAVRAAPDLDALFQSAGSESPLPGTVVVCLGGQDGPAEPRVRAHEIAEDLRRLLSAWLADERTVSCRLVLVTDGAMAVHAGERVRDLAAAAAWGFVRVAQSEQPGRFVLVDVDGGADVWASLVDGLASGEPQFAVRDAGVFVPRLAVVDDKGVLAPGGAGPWRLDVTEAGTVENLALVPYPESEQPLAEGQVRVAVRAAGLNFRDVLMTLDMYPGPVAIGSEGAGVVLEVGPGVVDLRPGDRVMGLLRGAMGPLTIADRRLLAPVPDGWSFAQAASVPIVYLTAYYALSDLAELRPGQRLLIHAATGGVGMAATQLARHWGAEVFGTASRPKWAAMRAQGYDEAHLADSRTLAFERAFLEATGGAGMDVVLDSLAQEFVDASLRLLPGGGRFLEMGKTDVRDADEVAARHPGVSYRAFDMIEAGPERIAEMLADLGELFAQGVLRPLPVTAFDVRQAPQAFRLMGQARHVGKLVLTVPPALDPDGTVLITGGTGTLGAVAARHLVTRHGARHLLLAGRRGPSAPGATELHEELTELGAHVTLTTCDVSDPGQLAHLLAGVPADHPLTAVVHTAGVTDDATLATLTADQLHTVLRPKVDAAWHLHRQTRHLDLAAFVLYSSAAGVLGNPGQANYAAANTFLDALAQHRHAQGLPAVSLAWGPWAEASAITAALDSTNRARIGRSGMVPLESGEACVHFDAGWAGVEALVVPARIDAGALRGMADAQALPPMARGLLRAVPQRARSAAAGGGSKLRAKLAGRDEADQRRVLLDLVLGHVGVVLGHSDAGSLNPELPFQSLGFDSLTAVELRNRLTVATGLRLPATLIFDHPTASALAAHLCERVAAVEPESGRVAARAEAGAADEPIAIVGMACRYPGGVRSADDLWRLVAEGRHGVSGLPTDRGWDLERLVDPDPEWSGTTYADRGGFLDDADLFDAEFFGMSPREALATDPQQRILLETAWETLEHAGLAPAGLRGSRTGVFVGMASQHYAVGAEQSSGGLDGYLLTGTTTSVASGRVAYTLGFEGPAITVDTACSSSLVALHLAARALRDGECDLALAGGVAVMASPGIFIEFSRQRGLAPDGLCKPFAACADGTGWGEGVGLLLVERLSDALREGHQVLAVLRGSAVNQDGASNGLTAPNGPSQQRVIRAALDAAGLASGQVDAVEAHGTGTTLGDPIEAQALLATYGQDREPERPLWLGSIKSNIGHTQAAAGVAGVIKMVQAMRHGVLPRTLHVDAPTPHVDWSAGEIELLAEERAWPETGQPRRAAVSSFGISGTNAHIILEQAPALDALEPGQAGDGVVALPVSGAGEAALRAQALRLRAHVEALPEVAPVDVAHALATTRSVFAHRAVVVGRDRAELLDGLAALGAGEARPGLVAGVAEPAPGRTVFVFPGQGSQWAGMALDLLADSQVFARRLRECADAVARYADWDVVEVLRQAPGAPDLERVDVVQPVLFAVMVALAELWRSAGVEPDAVIGHSQGEIAAAHVAGALSLDDAARVVTLRSRALLALAGTGAMAAVPLPAGDVARELERWDGRVGVATVNGPAATVVAGDPDSVHALVDEWRARGVRARTVPVDYASHSPHVEALREELLEVLAPVEPRPSRVPFYSTVTGGLLDTGALDAEYWYRNLRQTVRFGDTVQALLGSGHRLFVEASPHPILTVGVQQGVDEAGVAATVVGSLRREQDGPREFVTALAAAQVHGAPVEWARVLPAASGRRVPVPTYAFQRERYWLEPSPAAGDVAGVGLVAGGHALLGAAVELAGDDGWVLTGRVSLRTHPWLADHAVLGTVLLPGTALADLVLHAARHAGCDRVEDLTLLAPLVLAGHDGVRLQVVVGAPDEAGRRPVGVHARAESAGRHDGWTRHATGVLAAPGTSAARPGELRVWPPDGAEAVAVGEVYDRFAAVGLDYGPAFQGLRAAWRRGAEVFAEVDLPADADADGFAVHPALLDSALHAMLLGADGVEPEIRLPFAWSGLSLHAVAARALRVRLAPAGEPGAVSVEVADESGVPVASVESLGLRPVTGEQLAALRAPAPGGSLFRVEWLPRPLSGEESTGWAALDDGTGVIRDCRYAAVTHEGIAGLREALDAGGAVPPLVVAPSWPDGTVDPAEAAHATAEYHLRLVQDWLADERLASSRLVMLTHGAIASPDGEDTSALATSAVWGLVRSLQAEHPGQFGLLDVDDDPASLAALGRAMAAGEPQGALRRGEFVVPSVSRAASREEGAAAPVFAAGGTVLVTGGTGTLGAVVARHLAAEHGVRRLLLASRRGEDAEGAPQLRAELAGLGAEVTFAACDAANRERLAEVLDAIPADRPLTGVVHAAGVIGDATIASLTPGLLHSVLRPKVDAAWNLHELTRHLELDAFVLFSSTTGVLGSPGQGNYAAANAFLDALAEHRHALGLPVTGLGWGLWARSSGMTGHLDEADLGRMARGGLVPLATGEALALFDTALAAGAGEPVLLPVRLDVQGLRERAAAGLLPPVLRGLVRAPARRVDAAGPSLAQRLAGLDEQEQYRLVLDTVRGHIAAVLGHSSPHQVDAGRPFQELGFDSLTAVELRNRLGLVTGVRLPATVVFDHPTAAALAGHLRDLLAPAGTGTVQHLMEELDRLEEALAARDGDGDTAVGRRLRALAAKYGASPGAEAVTERFEEASAEEVLDFIDRELRR</sequence>
<dbReference type="Pfam" id="PF00698">
    <property type="entry name" value="Acyl_transf_1"/>
    <property type="match status" value="2"/>
</dbReference>
<dbReference type="InterPro" id="IPR020807">
    <property type="entry name" value="PKS_DH"/>
</dbReference>
<dbReference type="InterPro" id="IPR049551">
    <property type="entry name" value="PKS_DH_C"/>
</dbReference>
<dbReference type="Gene3D" id="3.10.129.110">
    <property type="entry name" value="Polyketide synthase dehydratase"/>
    <property type="match status" value="2"/>
</dbReference>
<dbReference type="InterPro" id="IPR036736">
    <property type="entry name" value="ACP-like_sf"/>
</dbReference>
<dbReference type="SMART" id="SM00826">
    <property type="entry name" value="PKS_DH"/>
    <property type="match status" value="2"/>
</dbReference>
<dbReference type="InterPro" id="IPR015083">
    <property type="entry name" value="NorB/c/GfsB-D-like_docking"/>
</dbReference>
<reference evidence="13" key="1">
    <citation type="journal article" date="2006" name="Chem. Biol.">
        <title>Genetic characterization of the chlorothricin gene cluster as a model for spirotetronate antibiotic biosynthesis.</title>
        <authorList>
            <person name="Jia X.Y."/>
            <person name="Tian Z.H."/>
            <person name="Shao L."/>
            <person name="Qu X.D."/>
            <person name="Zhao Q.F."/>
            <person name="Tang J."/>
            <person name="Tang G.L."/>
            <person name="Liu W."/>
        </authorList>
    </citation>
    <scope>NUCLEOTIDE SEQUENCE</scope>
</reference>
<evidence type="ECO:0000256" key="1">
    <source>
        <dbReference type="ARBA" id="ARBA00001957"/>
    </source>
</evidence>
<dbReference type="Gene3D" id="1.10.1200.10">
    <property type="entry name" value="ACP-like"/>
    <property type="match status" value="2"/>
</dbReference>
<accession>Q0R4M3</accession>
<dbReference type="CDD" id="cd08956">
    <property type="entry name" value="KR_3_FAS_SDR_x"/>
    <property type="match status" value="2"/>
</dbReference>
<evidence type="ECO:0000256" key="8">
    <source>
        <dbReference type="ARBA" id="ARBA00023315"/>
    </source>
</evidence>
<dbReference type="InterPro" id="IPR013968">
    <property type="entry name" value="PKS_KR"/>
</dbReference>
<dbReference type="InterPro" id="IPR014030">
    <property type="entry name" value="Ketoacyl_synth_N"/>
</dbReference>
<feature type="active site" description="Proton acceptor; for dehydratase activity" evidence="9">
    <location>
        <position position="955"/>
    </location>
</feature>
<evidence type="ECO:0000256" key="9">
    <source>
        <dbReference type="PROSITE-ProRule" id="PRU01363"/>
    </source>
</evidence>
<dbReference type="InterPro" id="IPR020843">
    <property type="entry name" value="ER"/>
</dbReference>
<feature type="active site" description="Proton acceptor; for dehydratase activity" evidence="9">
    <location>
        <position position="3056"/>
    </location>
</feature>
<dbReference type="SMART" id="SM00827">
    <property type="entry name" value="PKS_AT"/>
    <property type="match status" value="2"/>
</dbReference>
<dbReference type="GO" id="GO:0006633">
    <property type="term" value="P:fatty acid biosynthetic process"/>
    <property type="evidence" value="ECO:0007669"/>
    <property type="project" value="InterPro"/>
</dbReference>
<dbReference type="CDD" id="cd00833">
    <property type="entry name" value="PKS"/>
    <property type="match status" value="2"/>
</dbReference>
<dbReference type="SUPFAM" id="SSF53901">
    <property type="entry name" value="Thiolase-like"/>
    <property type="match status" value="2"/>
</dbReference>
<dbReference type="Pfam" id="PF14765">
    <property type="entry name" value="PS-DH"/>
    <property type="match status" value="2"/>
</dbReference>
<dbReference type="InterPro" id="IPR036299">
    <property type="entry name" value="Polyketide_synth_docking_sf"/>
</dbReference>
<dbReference type="GO" id="GO:0033068">
    <property type="term" value="P:macrolide biosynthetic process"/>
    <property type="evidence" value="ECO:0007669"/>
    <property type="project" value="UniProtKB-ARBA"/>
</dbReference>
<dbReference type="InterPro" id="IPR011032">
    <property type="entry name" value="GroES-like_sf"/>
</dbReference>
<dbReference type="InterPro" id="IPR009081">
    <property type="entry name" value="PP-bd_ACP"/>
</dbReference>
<dbReference type="SUPFAM" id="SSF55048">
    <property type="entry name" value="Probable ACP-binding domain of malonyl-CoA ACP transacylase"/>
    <property type="match status" value="2"/>
</dbReference>
<keyword evidence="5" id="KW-0808">Transferase</keyword>
<feature type="active site" description="Proton donor; for dehydratase activity" evidence="9">
    <location>
        <position position="3222"/>
    </location>
</feature>
<name>Q0R4M3_STRAT</name>
<dbReference type="Gene3D" id="3.40.366.10">
    <property type="entry name" value="Malonyl-Coenzyme A Acyl Carrier Protein, domain 2"/>
    <property type="match status" value="2"/>
</dbReference>
<feature type="region of interest" description="C-terminal hotdog fold" evidence="9">
    <location>
        <begin position="1070"/>
        <end position="1205"/>
    </location>
</feature>
<dbReference type="Pfam" id="PF13602">
    <property type="entry name" value="ADH_zinc_N_2"/>
    <property type="match status" value="1"/>
</dbReference>
<dbReference type="SUPFAM" id="SSF50129">
    <property type="entry name" value="GroES-like"/>
    <property type="match status" value="1"/>
</dbReference>
<dbReference type="FunFam" id="3.40.366.10:FF:000002">
    <property type="entry name" value="Probable polyketide synthase 2"/>
    <property type="match status" value="1"/>
</dbReference>
<dbReference type="PANTHER" id="PTHR43775:SF51">
    <property type="entry name" value="INACTIVE PHENOLPHTHIOCEROL SYNTHESIS POLYKETIDE SYNTHASE TYPE I PKS1-RELATED"/>
    <property type="match status" value="1"/>
</dbReference>
<dbReference type="Gene3D" id="3.40.50.720">
    <property type="entry name" value="NAD(P)-binding Rossmann-like Domain"/>
    <property type="match status" value="2"/>
</dbReference>
<evidence type="ECO:0000256" key="4">
    <source>
        <dbReference type="ARBA" id="ARBA00022553"/>
    </source>
</evidence>
<feature type="region of interest" description="N-terminal hotdog fold" evidence="9">
    <location>
        <begin position="924"/>
        <end position="1053"/>
    </location>
</feature>
<dbReference type="CDD" id="cd05195">
    <property type="entry name" value="enoyl_red"/>
    <property type="match status" value="1"/>
</dbReference>
<dbReference type="SUPFAM" id="SSF51735">
    <property type="entry name" value="NAD(P)-binding Rossmann-fold domains"/>
    <property type="match status" value="5"/>
</dbReference>
<dbReference type="SMART" id="SM00823">
    <property type="entry name" value="PKS_PP"/>
    <property type="match status" value="2"/>
</dbReference>
<keyword evidence="6" id="KW-0045">Antibiotic biosynthesis</keyword>
<dbReference type="PROSITE" id="PS00012">
    <property type="entry name" value="PHOSPHOPANTETHEINE"/>
    <property type="match status" value="2"/>
</dbReference>
<dbReference type="Pfam" id="PF08990">
    <property type="entry name" value="Docking"/>
    <property type="match status" value="1"/>
</dbReference>
<dbReference type="SMART" id="SM00829">
    <property type="entry name" value="PKS_ER"/>
    <property type="match status" value="1"/>
</dbReference>
<evidence type="ECO:0000313" key="13">
    <source>
        <dbReference type="EMBL" id="AAZ77698.1"/>
    </source>
</evidence>
<evidence type="ECO:0000256" key="5">
    <source>
        <dbReference type="ARBA" id="ARBA00022679"/>
    </source>
</evidence>
<proteinExistence type="predicted"/>
<dbReference type="SUPFAM" id="SSF101173">
    <property type="entry name" value="Docking domain B of the erythromycin polyketide synthase (DEBS)"/>
    <property type="match status" value="1"/>
</dbReference>
<feature type="domain" description="Carrier" evidence="10">
    <location>
        <begin position="3786"/>
        <end position="3861"/>
    </location>
</feature>
<feature type="domain" description="PKS/mFAS DH" evidence="12">
    <location>
        <begin position="924"/>
        <end position="1205"/>
    </location>
</feature>
<dbReference type="FunFam" id="3.90.180.10:FF:000032">
    <property type="entry name" value="Probable polyketide synthase pks1"/>
    <property type="match status" value="1"/>
</dbReference>
<organism evidence="13">
    <name type="scientific">Streptomyces antibioticus</name>
    <dbReference type="NCBI Taxonomy" id="1890"/>
    <lineage>
        <taxon>Bacteria</taxon>
        <taxon>Bacillati</taxon>
        <taxon>Actinomycetota</taxon>
        <taxon>Actinomycetes</taxon>
        <taxon>Kitasatosporales</taxon>
        <taxon>Streptomycetaceae</taxon>
        <taxon>Streptomyces</taxon>
    </lineage>
</organism>
<evidence type="ECO:0000256" key="6">
    <source>
        <dbReference type="ARBA" id="ARBA00023194"/>
    </source>
</evidence>
<evidence type="ECO:0000259" key="10">
    <source>
        <dbReference type="PROSITE" id="PS50075"/>
    </source>
</evidence>
<dbReference type="GO" id="GO:0031177">
    <property type="term" value="F:phosphopantetheine binding"/>
    <property type="evidence" value="ECO:0007669"/>
    <property type="project" value="InterPro"/>
</dbReference>
<comment type="cofactor">
    <cofactor evidence="1">
        <name>pantetheine 4'-phosphate</name>
        <dbReference type="ChEBI" id="CHEBI:47942"/>
    </cofactor>
</comment>
<dbReference type="SUPFAM" id="SSF47336">
    <property type="entry name" value="ACP-like"/>
    <property type="match status" value="2"/>
</dbReference>
<dbReference type="InterPro" id="IPR016036">
    <property type="entry name" value="Malonyl_transacylase_ACP-bd"/>
</dbReference>
<dbReference type="InterPro" id="IPR016035">
    <property type="entry name" value="Acyl_Trfase/lysoPLipase"/>
</dbReference>
<dbReference type="GO" id="GO:0016491">
    <property type="term" value="F:oxidoreductase activity"/>
    <property type="evidence" value="ECO:0007669"/>
    <property type="project" value="InterPro"/>
</dbReference>
<feature type="domain" description="PKS/mFAS DH" evidence="12">
    <location>
        <begin position="3024"/>
        <end position="3300"/>
    </location>
</feature>
<feature type="domain" description="Ketosynthase family 3 (KS3)" evidence="11">
    <location>
        <begin position="32"/>
        <end position="458"/>
    </location>
</feature>
<dbReference type="GO" id="GO:0004315">
    <property type="term" value="F:3-oxoacyl-[acyl-carrier-protein] synthase activity"/>
    <property type="evidence" value="ECO:0007669"/>
    <property type="project" value="InterPro"/>
</dbReference>
<dbReference type="SUPFAM" id="SSF52151">
    <property type="entry name" value="FabD/lysophospholipase-like"/>
    <property type="match status" value="2"/>
</dbReference>
<dbReference type="InterPro" id="IPR036291">
    <property type="entry name" value="NAD(P)-bd_dom_sf"/>
</dbReference>
<comment type="pathway">
    <text evidence="2">Antibiotic biosynthesis.</text>
</comment>
<dbReference type="FunFam" id="1.10.1200.10:FF:000007">
    <property type="entry name" value="Probable polyketide synthase pks17"/>
    <property type="match status" value="2"/>
</dbReference>
<feature type="region of interest" description="C-terminal hotdog fold" evidence="9">
    <location>
        <begin position="3163"/>
        <end position="3300"/>
    </location>
</feature>
<dbReference type="InterPro" id="IPR049900">
    <property type="entry name" value="PKS_mFAS_DH"/>
</dbReference>
<dbReference type="Gene3D" id="3.90.180.10">
    <property type="entry name" value="Medium-chain alcohol dehydrogenases, catalytic domain"/>
    <property type="match status" value="1"/>
</dbReference>
<dbReference type="InterPro" id="IPR001227">
    <property type="entry name" value="Ac_transferase_dom_sf"/>
</dbReference>
<dbReference type="InterPro" id="IPR049552">
    <property type="entry name" value="PKS_DH_N"/>
</dbReference>
<feature type="domain" description="Carrier" evidence="10">
    <location>
        <begin position="2032"/>
        <end position="2107"/>
    </location>
</feature>
<dbReference type="Pfam" id="PF16197">
    <property type="entry name" value="KAsynt_C_assoc"/>
    <property type="match status" value="2"/>
</dbReference>
<dbReference type="Pfam" id="PF22953">
    <property type="entry name" value="SpnB_Rossmann"/>
    <property type="match status" value="2"/>
</dbReference>
<dbReference type="GO" id="GO:0004312">
    <property type="term" value="F:fatty acid synthase activity"/>
    <property type="evidence" value="ECO:0007669"/>
    <property type="project" value="TreeGrafter"/>
</dbReference>
<dbReference type="InterPro" id="IPR006162">
    <property type="entry name" value="Ppantetheine_attach_site"/>
</dbReference>
<dbReference type="PANTHER" id="PTHR43775">
    <property type="entry name" value="FATTY ACID SYNTHASE"/>
    <property type="match status" value="1"/>
</dbReference>
<evidence type="ECO:0000259" key="12">
    <source>
        <dbReference type="PROSITE" id="PS52019"/>
    </source>
</evidence>
<dbReference type="InterPro" id="IPR018201">
    <property type="entry name" value="Ketoacyl_synth_AS"/>
</dbReference>
<dbReference type="Gene3D" id="3.40.47.10">
    <property type="match status" value="2"/>
</dbReference>
<dbReference type="PROSITE" id="PS00606">
    <property type="entry name" value="KS3_1"/>
    <property type="match status" value="2"/>
</dbReference>
<dbReference type="Pfam" id="PF00109">
    <property type="entry name" value="ketoacyl-synt"/>
    <property type="match status" value="2"/>
</dbReference>
<protein>
    <submittedName>
        <fullName evidence="13">ChlA5</fullName>
    </submittedName>
</protein>
<dbReference type="Pfam" id="PF08659">
    <property type="entry name" value="KR"/>
    <property type="match status" value="2"/>
</dbReference>
<dbReference type="SMART" id="SM00825">
    <property type="entry name" value="PKS_KS"/>
    <property type="match status" value="2"/>
</dbReference>
<feature type="active site" description="Proton donor; for dehydratase activity" evidence="9">
    <location>
        <position position="1129"/>
    </location>
</feature>
<keyword evidence="4" id="KW-0597">Phosphoprotein</keyword>
<keyword evidence="8" id="KW-0012">Acyltransferase</keyword>
<dbReference type="InterPro" id="IPR032821">
    <property type="entry name" value="PKS_assoc"/>
</dbReference>
<evidence type="ECO:0000256" key="2">
    <source>
        <dbReference type="ARBA" id="ARBA00004792"/>
    </source>
</evidence>
<dbReference type="PROSITE" id="PS52019">
    <property type="entry name" value="PKS_MFAS_DH"/>
    <property type="match status" value="2"/>
</dbReference>
<feature type="domain" description="Ketosynthase family 3 (KS3)" evidence="11">
    <location>
        <begin position="2127"/>
        <end position="2553"/>
    </location>
</feature>
<dbReference type="InterPro" id="IPR020806">
    <property type="entry name" value="PKS_PP-bd"/>
</dbReference>
<dbReference type="Pfam" id="PF02801">
    <property type="entry name" value="Ketoacyl-synt_C"/>
    <property type="match status" value="2"/>
</dbReference>
<keyword evidence="3" id="KW-0596">Phosphopantetheine</keyword>
<dbReference type="SMART" id="SM01294">
    <property type="entry name" value="PKS_PP_betabranch"/>
    <property type="match status" value="2"/>
</dbReference>
<dbReference type="PROSITE" id="PS50075">
    <property type="entry name" value="CARRIER"/>
    <property type="match status" value="2"/>
</dbReference>
<dbReference type="InterPro" id="IPR050091">
    <property type="entry name" value="PKS_NRPS_Biosynth_Enz"/>
</dbReference>
<dbReference type="Pfam" id="PF08240">
    <property type="entry name" value="ADH_N"/>
    <property type="match status" value="1"/>
</dbReference>
<dbReference type="EMBL" id="DQ116941">
    <property type="protein sequence ID" value="AAZ77698.1"/>
    <property type="molecule type" value="Genomic_DNA"/>
</dbReference>
<dbReference type="Gene3D" id="3.30.70.3290">
    <property type="match status" value="2"/>
</dbReference>
<dbReference type="PROSITE" id="PS52004">
    <property type="entry name" value="KS3_2"/>
    <property type="match status" value="2"/>
</dbReference>
<dbReference type="InterPro" id="IPR014043">
    <property type="entry name" value="Acyl_transferase_dom"/>
</dbReference>
<dbReference type="InterPro" id="IPR020841">
    <property type="entry name" value="PKS_Beta-ketoAc_synthase_dom"/>
</dbReference>
<evidence type="ECO:0000256" key="3">
    <source>
        <dbReference type="ARBA" id="ARBA00022450"/>
    </source>
</evidence>